<protein>
    <submittedName>
        <fullName evidence="2">Uncharacterized protein</fullName>
    </submittedName>
</protein>
<evidence type="ECO:0000313" key="2">
    <source>
        <dbReference type="EMBL" id="CAE7688318.1"/>
    </source>
</evidence>
<keyword evidence="3" id="KW-1185">Reference proteome</keyword>
<reference evidence="2" key="1">
    <citation type="submission" date="2021-02" db="EMBL/GenBank/DDBJ databases">
        <authorList>
            <person name="Dougan E. K."/>
            <person name="Rhodes N."/>
            <person name="Thang M."/>
            <person name="Chan C."/>
        </authorList>
    </citation>
    <scope>NUCLEOTIDE SEQUENCE</scope>
</reference>
<organism evidence="2 3">
    <name type="scientific">Symbiodinium pilosum</name>
    <name type="common">Dinoflagellate</name>
    <dbReference type="NCBI Taxonomy" id="2952"/>
    <lineage>
        <taxon>Eukaryota</taxon>
        <taxon>Sar</taxon>
        <taxon>Alveolata</taxon>
        <taxon>Dinophyceae</taxon>
        <taxon>Suessiales</taxon>
        <taxon>Symbiodiniaceae</taxon>
        <taxon>Symbiodinium</taxon>
    </lineage>
</organism>
<sequence>MEDAAKPSDLDRWDTASMGAGATSVEPGHDKVLESILRHMQESVNARDKLSKFMEKLDHDDEGVKAQRSYLDNKCQAVKRQMTLAISIEIKNKKLKKKPSPKRPSAAIFPWGSDTEEEEHTLQRTPPAAINVENIRSANYVGLLWQEAAPALLIQASGKHIASIAKAFAGDIGACKALKDLARAPLSDAEKYLQKVLTKWELTFDVPITYLDISDNCRIPILKPSDYIQKLCEKGFLNKLLGGTHRLEEFWERFRGEEPGHEVFTHDFLDFARLVPLYVHGDGGRTYRRDELMVLQFQPILGMGSRASNPLKRSRDGSGGAGVNLQGHSFTTRFLAGVMTKQTYKSNPEHFDMFLKVVFEDLESLYYNGISVRDDCTLRFLVLGLKGDLPFLTKAGHLNRTFMNIRKGPAGPNSKPLTGCCWMCAAGSSAVPFEEFTRSPAWLQTVGPNNELPWATIPDFMEHVPHVLEDKGSFFKLDLLHVYHLGIGRDFAASSLVVALNLIYQGAIPDRLASMNRHLKQYLKESRKQVHFKLLTRDLLGYNSERSFPAGHWNKAFDTPVLIEFVGWLVRQDIAIFRSERRLRIIASACDAMSRFMRSLLRAGLWMQKQQAAECGEDGLHFLLCYNKLAIISFNAGQCRYNMVPKLHCFHHLCLDLLHKSVYLTFLLNPLSQCTFQDEDFVGR</sequence>
<dbReference type="OrthoDB" id="429068at2759"/>
<proteinExistence type="predicted"/>
<name>A0A812WQV9_SYMPI</name>
<comment type="caution">
    <text evidence="2">The sequence shown here is derived from an EMBL/GenBank/DDBJ whole genome shotgun (WGS) entry which is preliminary data.</text>
</comment>
<dbReference type="EMBL" id="CAJNIZ010044424">
    <property type="protein sequence ID" value="CAE7688318.1"/>
    <property type="molecule type" value="Genomic_DNA"/>
</dbReference>
<evidence type="ECO:0000313" key="3">
    <source>
        <dbReference type="Proteomes" id="UP000649617"/>
    </source>
</evidence>
<feature type="region of interest" description="Disordered" evidence="1">
    <location>
        <begin position="95"/>
        <end position="125"/>
    </location>
</feature>
<dbReference type="AlphaFoldDB" id="A0A812WQV9"/>
<dbReference type="Proteomes" id="UP000649617">
    <property type="component" value="Unassembled WGS sequence"/>
</dbReference>
<feature type="compositionally biased region" description="Basic and acidic residues" evidence="1">
    <location>
        <begin position="1"/>
        <end position="14"/>
    </location>
</feature>
<gene>
    <name evidence="2" type="ORF">SPIL2461_LOCUS19262</name>
</gene>
<feature type="region of interest" description="Disordered" evidence="1">
    <location>
        <begin position="1"/>
        <end position="27"/>
    </location>
</feature>
<accession>A0A812WQV9</accession>
<feature type="non-terminal residue" evidence="2">
    <location>
        <position position="1"/>
    </location>
</feature>
<evidence type="ECO:0000256" key="1">
    <source>
        <dbReference type="SAM" id="MobiDB-lite"/>
    </source>
</evidence>